<evidence type="ECO:0000256" key="2">
    <source>
        <dbReference type="ARBA" id="ARBA00022750"/>
    </source>
</evidence>
<dbReference type="GO" id="GO:0004190">
    <property type="term" value="F:aspartic-type endopeptidase activity"/>
    <property type="evidence" value="ECO:0007669"/>
    <property type="project" value="UniProtKB-KW"/>
</dbReference>
<evidence type="ECO:0000256" key="6">
    <source>
        <dbReference type="SAM" id="SignalP"/>
    </source>
</evidence>
<keyword evidence="5" id="KW-1133">Transmembrane helix</keyword>
<dbReference type="Gene3D" id="2.40.70.10">
    <property type="entry name" value="Acid Proteases"/>
    <property type="match status" value="2"/>
</dbReference>
<keyword evidence="5" id="KW-0472">Membrane</keyword>
<keyword evidence="6" id="KW-0732">Signal</keyword>
<evidence type="ECO:0000256" key="4">
    <source>
        <dbReference type="SAM" id="MobiDB-lite"/>
    </source>
</evidence>
<dbReference type="OrthoDB" id="15189at2759"/>
<dbReference type="AlphaFoldDB" id="A0A409YBQ2"/>
<dbReference type="InterPro" id="IPR001969">
    <property type="entry name" value="Aspartic_peptidase_AS"/>
</dbReference>
<dbReference type="InParanoid" id="A0A409YBQ2"/>
<evidence type="ECO:0000256" key="5">
    <source>
        <dbReference type="SAM" id="Phobius"/>
    </source>
</evidence>
<keyword evidence="5" id="KW-0812">Transmembrane</keyword>
<dbReference type="InterPro" id="IPR001461">
    <property type="entry name" value="Aspartic_peptidase_A1"/>
</dbReference>
<feature type="domain" description="Peptidase A1" evidence="7">
    <location>
        <begin position="51"/>
        <end position="385"/>
    </location>
</feature>
<dbReference type="GO" id="GO:0006508">
    <property type="term" value="P:proteolysis"/>
    <property type="evidence" value="ECO:0007669"/>
    <property type="project" value="UniProtKB-KW"/>
</dbReference>
<evidence type="ECO:0000313" key="8">
    <source>
        <dbReference type="EMBL" id="PPR00432.1"/>
    </source>
</evidence>
<protein>
    <recommendedName>
        <fullName evidence="7">Peptidase A1 domain-containing protein</fullName>
    </recommendedName>
</protein>
<dbReference type="Pfam" id="PF00026">
    <property type="entry name" value="Asp"/>
    <property type="match status" value="2"/>
</dbReference>
<dbReference type="InterPro" id="IPR021109">
    <property type="entry name" value="Peptidase_aspartic_dom_sf"/>
</dbReference>
<evidence type="ECO:0000256" key="1">
    <source>
        <dbReference type="ARBA" id="ARBA00007447"/>
    </source>
</evidence>
<evidence type="ECO:0000256" key="3">
    <source>
        <dbReference type="RuleBase" id="RU000454"/>
    </source>
</evidence>
<evidence type="ECO:0000313" key="9">
    <source>
        <dbReference type="Proteomes" id="UP000284842"/>
    </source>
</evidence>
<dbReference type="PROSITE" id="PS00141">
    <property type="entry name" value="ASP_PROTEASE"/>
    <property type="match status" value="1"/>
</dbReference>
<accession>A0A409YBQ2</accession>
<name>A0A409YBQ2_9AGAR</name>
<evidence type="ECO:0000259" key="7">
    <source>
        <dbReference type="PROSITE" id="PS51767"/>
    </source>
</evidence>
<dbReference type="InterPro" id="IPR034164">
    <property type="entry name" value="Pepsin-like_dom"/>
</dbReference>
<comment type="caution">
    <text evidence="8">The sequence shown here is derived from an EMBL/GenBank/DDBJ whole genome shotgun (WGS) entry which is preliminary data.</text>
</comment>
<sequence length="586" mass="65215">MLSLISIPLLLSIHVNALIAPFHVHVGRKPTQSRIQSRAPVPISNTGNAQYVSNVTIGAVDIPVLLDTGSSDLWVHFPDTVPPMSDTGKSVSLAYAVGRAEGNVRTADVTFGSTTVTNQAFLHVTNTSTFTGDIHAQGYDGLLGLGPNKGSVIRKKLKTDSANNMLQRIFESNRNSQNYITFLLDRKNDPSDPFKGQFTISELVPGFENVTSMPKLEVEKVNRLLAADQHWQALTDKDNGIIGPDGQAVKMKSIVPKAPKGQYVAVIDSGFTFSQVPRDVSDAIYGRVRGAYYDTENEWWLVPCGQYLNVSFNFAGINYPVHPLDLVDDNFLRTDPTGKKVCIGAFQPITTAFSLLGHYDMILGMSFLRNAYTLLDFGDWIKNSDNKEDAYMQMASIIDPVQARKDFVEVRLNGNDTIDSDPRWQLLPADQMQHSPISADEKKKRYQEMILSRWPYIFTGCLLFVLLTVGFCVWKCCCKKRRQRNKERKEAELAARMPTPGEIDDKNRQRGSFFNRHSKHDSYHALASPNQSSLELNAPYNSPYNNRSQAHLSVSSLPPSPAAFNTAPRQSYGYQAPGHQAPGHQV</sequence>
<keyword evidence="9" id="KW-1185">Reference proteome</keyword>
<dbReference type="SUPFAM" id="SSF50630">
    <property type="entry name" value="Acid proteases"/>
    <property type="match status" value="1"/>
</dbReference>
<dbReference type="PANTHER" id="PTHR47966">
    <property type="entry name" value="BETA-SITE APP-CLEAVING ENZYME, ISOFORM A-RELATED"/>
    <property type="match status" value="1"/>
</dbReference>
<feature type="chain" id="PRO_5019112459" description="Peptidase A1 domain-containing protein" evidence="6">
    <location>
        <begin position="18"/>
        <end position="586"/>
    </location>
</feature>
<feature type="region of interest" description="Disordered" evidence="4">
    <location>
        <begin position="547"/>
        <end position="586"/>
    </location>
</feature>
<feature type="transmembrane region" description="Helical" evidence="5">
    <location>
        <begin position="454"/>
        <end position="474"/>
    </location>
</feature>
<dbReference type="PROSITE" id="PS51767">
    <property type="entry name" value="PEPTIDASE_A1"/>
    <property type="match status" value="1"/>
</dbReference>
<organism evidence="8 9">
    <name type="scientific">Panaeolus cyanescens</name>
    <dbReference type="NCBI Taxonomy" id="181874"/>
    <lineage>
        <taxon>Eukaryota</taxon>
        <taxon>Fungi</taxon>
        <taxon>Dikarya</taxon>
        <taxon>Basidiomycota</taxon>
        <taxon>Agaricomycotina</taxon>
        <taxon>Agaricomycetes</taxon>
        <taxon>Agaricomycetidae</taxon>
        <taxon>Agaricales</taxon>
        <taxon>Agaricineae</taxon>
        <taxon>Galeropsidaceae</taxon>
        <taxon>Panaeolus</taxon>
    </lineage>
</organism>
<keyword evidence="2 3" id="KW-0064">Aspartyl protease</keyword>
<comment type="similarity">
    <text evidence="1 3">Belongs to the peptidase A1 family.</text>
</comment>
<dbReference type="CDD" id="cd05471">
    <property type="entry name" value="pepsin_like"/>
    <property type="match status" value="1"/>
</dbReference>
<dbReference type="PANTHER" id="PTHR47966:SF73">
    <property type="entry name" value="PEPTIDASE A1 DOMAIN-CONTAINING PROTEIN"/>
    <property type="match status" value="1"/>
</dbReference>
<gene>
    <name evidence="8" type="ORF">CVT24_004493</name>
</gene>
<dbReference type="PRINTS" id="PR00792">
    <property type="entry name" value="PEPSIN"/>
</dbReference>
<feature type="signal peptide" evidence="6">
    <location>
        <begin position="1"/>
        <end position="17"/>
    </location>
</feature>
<dbReference type="Proteomes" id="UP000284842">
    <property type="component" value="Unassembled WGS sequence"/>
</dbReference>
<keyword evidence="3" id="KW-0645">Protease</keyword>
<feature type="region of interest" description="Disordered" evidence="4">
    <location>
        <begin position="487"/>
        <end position="528"/>
    </location>
</feature>
<proteinExistence type="inferred from homology"/>
<reference evidence="8 9" key="1">
    <citation type="journal article" date="2018" name="Evol. Lett.">
        <title>Horizontal gene cluster transfer increased hallucinogenic mushroom diversity.</title>
        <authorList>
            <person name="Reynolds H.T."/>
            <person name="Vijayakumar V."/>
            <person name="Gluck-Thaler E."/>
            <person name="Korotkin H.B."/>
            <person name="Matheny P.B."/>
            <person name="Slot J.C."/>
        </authorList>
    </citation>
    <scope>NUCLEOTIDE SEQUENCE [LARGE SCALE GENOMIC DNA]</scope>
    <source>
        <strain evidence="8 9">2629</strain>
    </source>
</reference>
<keyword evidence="3" id="KW-0378">Hydrolase</keyword>
<dbReference type="EMBL" id="NHTK01001311">
    <property type="protein sequence ID" value="PPR00432.1"/>
    <property type="molecule type" value="Genomic_DNA"/>
</dbReference>
<dbReference type="InterPro" id="IPR033121">
    <property type="entry name" value="PEPTIDASE_A1"/>
</dbReference>